<dbReference type="InterPro" id="IPR036213">
    <property type="entry name" value="Calpain_III_sf"/>
</dbReference>
<feature type="active site" evidence="6">
    <location>
        <position position="329"/>
    </location>
</feature>
<evidence type="ECO:0000259" key="7">
    <source>
        <dbReference type="PROSITE" id="PS50203"/>
    </source>
</evidence>
<dbReference type="SMART" id="SM00230">
    <property type="entry name" value="CysPc"/>
    <property type="match status" value="1"/>
</dbReference>
<name>A0A060T1Q7_BLAAD</name>
<dbReference type="SMART" id="SM00720">
    <property type="entry name" value="calpain_III"/>
    <property type="match status" value="1"/>
</dbReference>
<evidence type="ECO:0000256" key="4">
    <source>
        <dbReference type="ARBA" id="ARBA00022807"/>
    </source>
</evidence>
<dbReference type="Pfam" id="PF00648">
    <property type="entry name" value="Peptidase_C2"/>
    <property type="match status" value="1"/>
</dbReference>
<dbReference type="InterPro" id="IPR022683">
    <property type="entry name" value="Calpain_III"/>
</dbReference>
<evidence type="ECO:0000256" key="2">
    <source>
        <dbReference type="ARBA" id="ARBA00022670"/>
    </source>
</evidence>
<dbReference type="Gene3D" id="2.60.120.380">
    <property type="match status" value="1"/>
</dbReference>
<evidence type="ECO:0000256" key="1">
    <source>
        <dbReference type="ARBA" id="ARBA00010193"/>
    </source>
</evidence>
<keyword evidence="4 6" id="KW-0788">Thiol protease</keyword>
<organism evidence="8">
    <name type="scientific">Blastobotrys adeninivorans</name>
    <name type="common">Yeast</name>
    <name type="synonym">Arxula adeninivorans</name>
    <dbReference type="NCBI Taxonomy" id="409370"/>
    <lineage>
        <taxon>Eukaryota</taxon>
        <taxon>Fungi</taxon>
        <taxon>Dikarya</taxon>
        <taxon>Ascomycota</taxon>
        <taxon>Saccharomycotina</taxon>
        <taxon>Dipodascomycetes</taxon>
        <taxon>Dipodascales</taxon>
        <taxon>Trichomonascaceae</taxon>
        <taxon>Blastobotrys</taxon>
    </lineage>
</organism>
<dbReference type="InterPro" id="IPR051297">
    <property type="entry name" value="PalB/RIM13"/>
</dbReference>
<dbReference type="PROSITE" id="PS50203">
    <property type="entry name" value="CALPAIN_CAT"/>
    <property type="match status" value="1"/>
</dbReference>
<reference evidence="8" key="2">
    <citation type="submission" date="2014-06" db="EMBL/GenBank/DDBJ databases">
        <title>The complete genome of Blastobotrys (Arxula) adeninivorans LS3 - a yeast of biotechnological interest.</title>
        <authorList>
            <person name="Kunze G."/>
            <person name="Gaillardin C."/>
            <person name="Czernicka M."/>
            <person name="Durrens P."/>
            <person name="Martin T."/>
            <person name="Boer E."/>
            <person name="Gabaldon T."/>
            <person name="Cruz J."/>
            <person name="Talla E."/>
            <person name="Marck C."/>
            <person name="Goffeau A."/>
            <person name="Barbe V."/>
            <person name="Baret P."/>
            <person name="Baronian K."/>
            <person name="Beier S."/>
            <person name="Bleykasten C."/>
            <person name="Bode R."/>
            <person name="Casaregola S."/>
            <person name="Despons L."/>
            <person name="Fairhead C."/>
            <person name="Giersberg M."/>
            <person name="Gierski P."/>
            <person name="Hahnel U."/>
            <person name="Hartmann A."/>
            <person name="Jankowska D."/>
            <person name="Jubin C."/>
            <person name="Jung P."/>
            <person name="Lafontaine I."/>
            <person name="Leh-Louis V."/>
            <person name="Lemaire M."/>
            <person name="Marcet-Houben M."/>
            <person name="Mascher M."/>
            <person name="Morel G."/>
            <person name="Richard G.-F."/>
            <person name="Riechen J."/>
            <person name="Sacerdot C."/>
            <person name="Sarkar A."/>
            <person name="Savel G."/>
            <person name="Schacherer J."/>
            <person name="Sherman D."/>
            <person name="Straub M.-L."/>
            <person name="Stein N."/>
            <person name="Thierry A."/>
            <person name="Trautwein-Schult A."/>
            <person name="Westhof E."/>
            <person name="Worch S."/>
            <person name="Dujon B."/>
            <person name="Souciet J.-L."/>
            <person name="Wincker P."/>
            <person name="Scholz U."/>
            <person name="Neuveglise N."/>
        </authorList>
    </citation>
    <scope>NUCLEOTIDE SEQUENCE</scope>
    <source>
        <strain evidence="8">LS3</strain>
    </source>
</reference>
<accession>A0A060T1Q7</accession>
<dbReference type="PANTHER" id="PTHR46143:SF1">
    <property type="entry name" value="CALPAIN-7"/>
    <property type="match status" value="1"/>
</dbReference>
<dbReference type="EMBL" id="HG937691">
    <property type="protein sequence ID" value="CDP33116.1"/>
    <property type="molecule type" value="Genomic_DNA"/>
</dbReference>
<protein>
    <recommendedName>
        <fullName evidence="5">Cysteine protease RIM13</fullName>
    </recommendedName>
</protein>
<feature type="domain" description="Calpain catalytic" evidence="7">
    <location>
        <begin position="98"/>
        <end position="401"/>
    </location>
</feature>
<dbReference type="GO" id="GO:0004198">
    <property type="term" value="F:calcium-dependent cysteine-type endopeptidase activity"/>
    <property type="evidence" value="ECO:0007669"/>
    <property type="project" value="InterPro"/>
</dbReference>
<sequence length="810" mass="90489">MHYLEEATSQLVEGLCLHAKGQDKQALKLALKACQGFDKGLGDGSLGPIHNHIKERQQTALAVCETLMKKKSVLDVSTKIVYISSLISKYPIYPWQFDPLLPEFEGHYQFEDPDVLELSSVQKRHFTAWKHPVDAIGPDFCLDGPGRLDIYQDALQDCSVVASLLSIVRLEERTGKNLLLSSRLYPQENGRPVLSPCGKYKVKLNLSGTERMVTIDDRLPCSANPRQRRLVVSSSTGPILWPALLEKAYMKAMGGYEFEGSHAAKDTFVYSGWIPEYVSFKAYTDTHGSFDSLWHRIKKGWDDGNVMICVGTGTLSREERLGIGLISDHDYTVLNIEEDEVNGQRLVCVCNPWNSSGNADGSDGDVKIALKDRPTKDGRQFWLPFESLCLWFQSLYLNWNPGLYQFKTSTHFLWGSDAIEWSQTTKTYEDNPQFVICNNSPEPVETTLLFARHTLSATSATGYFSIDLYKSEGRKITVPEEEPKFLSGTSINTSYHSLQFSMPPKASITAVCVASEVETQEKSLRFSLTAYSTNKLELTRAQSSGHVKYRAIQQGEWTKDSAGGNWSRSTYRVNPQFSLTVKDSVGSGIGQADSKANEPDILKVFLLSPTNAPLNVHLFWSGGKPVRGYSEKNVLATSGSYRARNCMTTIRNVQSGHKYTAVVSTYEPSPQVPFTLIVKSSQAVELKPLGSETAGLFTRSIKRPWNGSNRVDIGFRVNQRSKALVELHTVSPNHTKEEHTYRPDVRVSIFDGTTMVASSMSFRDAFYGVYLDDVHLEPTGEYIAVVERMEAGEGMFSLYIHSSSAVNWID</sequence>
<dbReference type="InterPro" id="IPR001300">
    <property type="entry name" value="Peptidase_C2_calpain_cat"/>
</dbReference>
<dbReference type="SUPFAM" id="SSF54001">
    <property type="entry name" value="Cysteine proteinases"/>
    <property type="match status" value="1"/>
</dbReference>
<comment type="similarity">
    <text evidence="1">Belongs to the peptidase C2 family. PalB/RIM13 subfamily.</text>
</comment>
<evidence type="ECO:0000256" key="6">
    <source>
        <dbReference type="PROSITE-ProRule" id="PRU00239"/>
    </source>
</evidence>
<evidence type="ECO:0000256" key="5">
    <source>
        <dbReference type="ARBA" id="ARBA00042255"/>
    </source>
</evidence>
<dbReference type="SUPFAM" id="SSF49758">
    <property type="entry name" value="Calpain large subunit, middle domain (domain III)"/>
    <property type="match status" value="2"/>
</dbReference>
<keyword evidence="2 6" id="KW-0645">Protease</keyword>
<dbReference type="Gene3D" id="3.90.70.10">
    <property type="entry name" value="Cysteine proteinases"/>
    <property type="match status" value="1"/>
</dbReference>
<dbReference type="GO" id="GO:0006508">
    <property type="term" value="P:proteolysis"/>
    <property type="evidence" value="ECO:0007669"/>
    <property type="project" value="UniProtKB-KW"/>
</dbReference>
<proteinExistence type="inferred from homology"/>
<feature type="active site" evidence="6">
    <location>
        <position position="158"/>
    </location>
</feature>
<feature type="active site" evidence="6">
    <location>
        <position position="351"/>
    </location>
</feature>
<dbReference type="PANTHER" id="PTHR46143">
    <property type="entry name" value="CALPAIN-7"/>
    <property type="match status" value="1"/>
</dbReference>
<gene>
    <name evidence="8" type="ORF">GNLVRS02_ARAD1A02090g</name>
</gene>
<dbReference type="AlphaFoldDB" id="A0A060T1Q7"/>
<dbReference type="InterPro" id="IPR038765">
    <property type="entry name" value="Papain-like_cys_pep_sf"/>
</dbReference>
<evidence type="ECO:0000256" key="3">
    <source>
        <dbReference type="ARBA" id="ARBA00022801"/>
    </source>
</evidence>
<dbReference type="PhylomeDB" id="A0A060T1Q7"/>
<keyword evidence="3 6" id="KW-0378">Hydrolase</keyword>
<reference evidence="8" key="1">
    <citation type="submission" date="2014-02" db="EMBL/GenBank/DDBJ databases">
        <authorList>
            <person name="Genoscope - CEA"/>
        </authorList>
    </citation>
    <scope>NUCLEOTIDE SEQUENCE</scope>
    <source>
        <strain evidence="8">LS3</strain>
    </source>
</reference>
<evidence type="ECO:0000313" key="8">
    <source>
        <dbReference type="EMBL" id="CDP33116.1"/>
    </source>
</evidence>